<dbReference type="OrthoDB" id="9816424at2"/>
<dbReference type="RefSeq" id="WP_093327918.1">
    <property type="nucleotide sequence ID" value="NZ_FOAF01000006.1"/>
</dbReference>
<keyword evidence="1" id="KW-0732">Signal</keyword>
<name>A0A1H7UY68_OLID1</name>
<feature type="chain" id="PRO_5011491442" evidence="1">
    <location>
        <begin position="27"/>
        <end position="356"/>
    </location>
</feature>
<dbReference type="Pfam" id="PF14307">
    <property type="entry name" value="Glyco_tran_WbsX"/>
    <property type="match status" value="1"/>
</dbReference>
<organism evidence="2 3">
    <name type="scientific">Olivibacter domesticus</name>
    <name type="common">Pseudosphingobacterium domesticum</name>
    <dbReference type="NCBI Taxonomy" id="407022"/>
    <lineage>
        <taxon>Bacteria</taxon>
        <taxon>Pseudomonadati</taxon>
        <taxon>Bacteroidota</taxon>
        <taxon>Sphingobacteriia</taxon>
        <taxon>Sphingobacteriales</taxon>
        <taxon>Sphingobacteriaceae</taxon>
        <taxon>Olivibacter</taxon>
    </lineage>
</organism>
<reference evidence="3" key="1">
    <citation type="submission" date="2016-10" db="EMBL/GenBank/DDBJ databases">
        <authorList>
            <person name="Varghese N."/>
            <person name="Submissions S."/>
        </authorList>
    </citation>
    <scope>NUCLEOTIDE SEQUENCE [LARGE SCALE GENOMIC DNA]</scope>
    <source>
        <strain evidence="3">DSM 18733</strain>
    </source>
</reference>
<protein>
    <submittedName>
        <fullName evidence="2">Glycosyltransferase WbsX</fullName>
    </submittedName>
</protein>
<evidence type="ECO:0000256" key="1">
    <source>
        <dbReference type="SAM" id="SignalP"/>
    </source>
</evidence>
<dbReference type="EMBL" id="FOAF01000006">
    <property type="protein sequence ID" value="SEM01911.1"/>
    <property type="molecule type" value="Genomic_DNA"/>
</dbReference>
<proteinExistence type="predicted"/>
<keyword evidence="2" id="KW-0808">Transferase</keyword>
<dbReference type="PANTHER" id="PTHR41244">
    <property type="entry name" value="RHAMNAN SYNTHESIS F"/>
    <property type="match status" value="1"/>
</dbReference>
<evidence type="ECO:0000313" key="2">
    <source>
        <dbReference type="EMBL" id="SEM01911.1"/>
    </source>
</evidence>
<dbReference type="GO" id="GO:0016740">
    <property type="term" value="F:transferase activity"/>
    <property type="evidence" value="ECO:0007669"/>
    <property type="project" value="UniProtKB-KW"/>
</dbReference>
<gene>
    <name evidence="2" type="ORF">SAMN05661044_04001</name>
</gene>
<dbReference type="Proteomes" id="UP000199421">
    <property type="component" value="Unassembled WGS sequence"/>
</dbReference>
<sequence>MDFSLLKRSFFVLAFFSISFSISCSAQKKVQIGAYYFDGWTGTYSNHITNALKTEFADREPVWGWLNSSQKSIDEQINEAANAGLSFFSFCWFYHGKDKYQKEPLNNAFNYYLRSSQKKKLDFCLTVTNHQYSEIGPKDWPDLIPIWISYFKDPSYLRVAGKPLLIFYEYASLIKHFETKERLKQAMDELRAAAKKAGLPGVSIALCALPTNAALAAETGFDIVTGYNYHTLALNAGTREIPISALQQKEEQFWNSFPKNTSVKYIPVSTLGWDPRPWANSANSYATAPFYKDFSVESVKRSVEGCIRWLKKNPRSSVDGVALLYAWNEIGEGAWLTPGKNGFRPLDGVKKAIKKR</sequence>
<dbReference type="Gene3D" id="3.20.20.80">
    <property type="entry name" value="Glycosidases"/>
    <property type="match status" value="1"/>
</dbReference>
<dbReference type="PROSITE" id="PS51257">
    <property type="entry name" value="PROKAR_LIPOPROTEIN"/>
    <property type="match status" value="1"/>
</dbReference>
<evidence type="ECO:0000313" key="3">
    <source>
        <dbReference type="Proteomes" id="UP000199421"/>
    </source>
</evidence>
<feature type="signal peptide" evidence="1">
    <location>
        <begin position="1"/>
        <end position="26"/>
    </location>
</feature>
<dbReference type="PANTHER" id="PTHR41244:SF1">
    <property type="entry name" value="GLYCOSYLTRANSFERASE"/>
    <property type="match status" value="1"/>
</dbReference>
<accession>A0A1H7UY68</accession>
<dbReference type="InterPro" id="IPR032719">
    <property type="entry name" value="WbsX"/>
</dbReference>
<dbReference type="STRING" id="407022.SAMN05661044_04001"/>
<dbReference type="AlphaFoldDB" id="A0A1H7UY68"/>
<keyword evidence="3" id="KW-1185">Reference proteome</keyword>